<name>A0ABY7GBQ0_MYAAR</name>
<feature type="non-terminal residue" evidence="1">
    <location>
        <position position="1"/>
    </location>
</feature>
<accession>A0ABY7GBQ0</accession>
<dbReference type="EMBL" id="CP111028">
    <property type="protein sequence ID" value="WAR30777.1"/>
    <property type="molecule type" value="Genomic_DNA"/>
</dbReference>
<evidence type="ECO:0000313" key="1">
    <source>
        <dbReference type="EMBL" id="WAR30777.1"/>
    </source>
</evidence>
<keyword evidence="2" id="KW-1185">Reference proteome</keyword>
<sequence length="82" mass="9213">MSTSFPKRAVISVDEMLSVERKVLTLTKMAPPTQEALQSKQKTFEGDLSDEFAIVSVRSQMMTENVMAFVNIKEKTAEEAKK</sequence>
<evidence type="ECO:0000313" key="2">
    <source>
        <dbReference type="Proteomes" id="UP001164746"/>
    </source>
</evidence>
<gene>
    <name evidence="1" type="ORF">MAR_033319</name>
</gene>
<proteinExistence type="predicted"/>
<reference evidence="1" key="1">
    <citation type="submission" date="2022-11" db="EMBL/GenBank/DDBJ databases">
        <title>Centuries of genome instability and evolution in soft-shell clam transmissible cancer (bioRxiv).</title>
        <authorList>
            <person name="Hart S.F.M."/>
            <person name="Yonemitsu M.A."/>
            <person name="Giersch R.M."/>
            <person name="Beal B.F."/>
            <person name="Arriagada G."/>
            <person name="Davis B.W."/>
            <person name="Ostrander E.A."/>
            <person name="Goff S.P."/>
            <person name="Metzger M.J."/>
        </authorList>
    </citation>
    <scope>NUCLEOTIDE SEQUENCE</scope>
    <source>
        <strain evidence="1">MELC-2E11</strain>
        <tissue evidence="1">Siphon/mantle</tissue>
    </source>
</reference>
<dbReference type="Proteomes" id="UP001164746">
    <property type="component" value="Chromosome 17"/>
</dbReference>
<organism evidence="1 2">
    <name type="scientific">Mya arenaria</name>
    <name type="common">Soft-shell clam</name>
    <dbReference type="NCBI Taxonomy" id="6604"/>
    <lineage>
        <taxon>Eukaryota</taxon>
        <taxon>Metazoa</taxon>
        <taxon>Spiralia</taxon>
        <taxon>Lophotrochozoa</taxon>
        <taxon>Mollusca</taxon>
        <taxon>Bivalvia</taxon>
        <taxon>Autobranchia</taxon>
        <taxon>Heteroconchia</taxon>
        <taxon>Euheterodonta</taxon>
        <taxon>Imparidentia</taxon>
        <taxon>Neoheterodontei</taxon>
        <taxon>Myida</taxon>
        <taxon>Myoidea</taxon>
        <taxon>Myidae</taxon>
        <taxon>Mya</taxon>
    </lineage>
</organism>
<protein>
    <submittedName>
        <fullName evidence="1">Uncharacterized protein</fullName>
    </submittedName>
</protein>